<dbReference type="SFLD" id="SFLDS00057">
    <property type="entry name" value="Glutaminase/Asparaginase"/>
    <property type="match status" value="1"/>
</dbReference>
<dbReference type="InterPro" id="IPR040919">
    <property type="entry name" value="Asparaginase_C"/>
</dbReference>
<dbReference type="PROSITE" id="PS51732">
    <property type="entry name" value="ASN_GLN_ASE_3"/>
    <property type="match status" value="1"/>
</dbReference>
<dbReference type="InterPro" id="IPR037152">
    <property type="entry name" value="L-asparaginase_N_sf"/>
</dbReference>
<reference evidence="8 9" key="1">
    <citation type="journal article" date="2012" name="Stand. Genomic Sci.">
        <title>Complete genome sequence of the melanogenic marine bacterium Marinomonas mediterranea type strain (MMB-1(T)).</title>
        <authorList>
            <person name="Lucas-Elio P."/>
            <person name="Goodwin L."/>
            <person name="Woyke T."/>
            <person name="Pitluck S."/>
            <person name="Nolan M."/>
            <person name="Kyrpides N.C."/>
            <person name="Detter J.C."/>
            <person name="Copeland A."/>
            <person name="Teshima H."/>
            <person name="Bruce D."/>
            <person name="Detter C."/>
            <person name="Tapia R."/>
            <person name="Han S."/>
            <person name="Land M.L."/>
            <person name="Ivanova N."/>
            <person name="Mikhailova N."/>
            <person name="Johnston A.W."/>
            <person name="Sanchez-Amat A."/>
        </authorList>
    </citation>
    <scope>NUCLEOTIDE SEQUENCE [LARGE SCALE GENOMIC DNA]</scope>
    <source>
        <strain evidence="9">ATCC 700492 / JCM 21426 / NBRC 103028 / MMB-1</strain>
    </source>
</reference>
<protein>
    <submittedName>
        <fullName evidence="8">1-alkyl-2-acetylglycerophosphocholine esterase</fullName>
        <ecNumber evidence="8">3.1.1.47</ecNumber>
    </submittedName>
</protein>
<feature type="active site" evidence="5">
    <location>
        <position position="89"/>
    </location>
</feature>
<dbReference type="OrthoDB" id="9788068at2"/>
<proteinExistence type="inferred from homology"/>
<dbReference type="eggNOG" id="COG0252">
    <property type="taxonomic scope" value="Bacteria"/>
</dbReference>
<evidence type="ECO:0000256" key="1">
    <source>
        <dbReference type="ARBA" id="ARBA00010518"/>
    </source>
</evidence>
<feature type="active site" description="O-isoaspartyl threonine intermediate" evidence="2">
    <location>
        <position position="13"/>
    </location>
</feature>
<dbReference type="KEGG" id="mme:Marme_1542"/>
<dbReference type="EMBL" id="CP002583">
    <property type="protein sequence ID" value="ADZ90807.1"/>
    <property type="molecule type" value="Genomic_DNA"/>
</dbReference>
<feature type="binding site" evidence="3">
    <location>
        <position position="58"/>
    </location>
    <ligand>
        <name>substrate</name>
    </ligand>
</feature>
<evidence type="ECO:0000313" key="8">
    <source>
        <dbReference type="EMBL" id="ADZ90807.1"/>
    </source>
</evidence>
<dbReference type="Pfam" id="PF17763">
    <property type="entry name" value="Asparaginase_C"/>
    <property type="match status" value="1"/>
</dbReference>
<dbReference type="PROSITE" id="PS00917">
    <property type="entry name" value="ASN_GLN_ASE_2"/>
    <property type="match status" value="1"/>
</dbReference>
<name>F2JY71_MARM1</name>
<evidence type="ECO:0000256" key="4">
    <source>
        <dbReference type="PROSITE-ProRule" id="PRU10099"/>
    </source>
</evidence>
<feature type="domain" description="L-asparaginase N-terminal" evidence="6">
    <location>
        <begin position="4"/>
        <end position="181"/>
    </location>
</feature>
<dbReference type="InterPro" id="IPR006034">
    <property type="entry name" value="Asparaginase/glutaminase-like"/>
</dbReference>
<dbReference type="InterPro" id="IPR020827">
    <property type="entry name" value="Asparaginase/glutaminase_AS1"/>
</dbReference>
<dbReference type="InterPro" id="IPR027473">
    <property type="entry name" value="L-asparaginase_C"/>
</dbReference>
<dbReference type="SUPFAM" id="SSF53774">
    <property type="entry name" value="Glutaminase/Asparaginase"/>
    <property type="match status" value="1"/>
</dbReference>
<dbReference type="EC" id="3.1.1.47" evidence="8"/>
<dbReference type="PIRSF" id="PIRSF001220">
    <property type="entry name" value="L-ASNase_gatD"/>
    <property type="match status" value="1"/>
</dbReference>
<evidence type="ECO:0000259" key="6">
    <source>
        <dbReference type="Pfam" id="PF00710"/>
    </source>
</evidence>
<dbReference type="Gene3D" id="3.40.50.40">
    <property type="match status" value="1"/>
</dbReference>
<dbReference type="PROSITE" id="PS00144">
    <property type="entry name" value="ASN_GLN_ASE_1"/>
    <property type="match status" value="1"/>
</dbReference>
<dbReference type="Gene3D" id="3.40.50.1170">
    <property type="entry name" value="L-asparaginase, N-terminal domain"/>
    <property type="match status" value="1"/>
</dbReference>
<gene>
    <name evidence="8" type="ordered locus">Marme_1542</name>
</gene>
<evidence type="ECO:0000256" key="5">
    <source>
        <dbReference type="PROSITE-ProRule" id="PRU10100"/>
    </source>
</evidence>
<dbReference type="HOGENOM" id="CLU_019134_2_3_6"/>
<dbReference type="Pfam" id="PF00710">
    <property type="entry name" value="Asparaginase"/>
    <property type="match status" value="1"/>
</dbReference>
<dbReference type="GO" id="GO:0004067">
    <property type="term" value="F:asparaginase activity"/>
    <property type="evidence" value="ECO:0007669"/>
    <property type="project" value="UniProtKB-UniRule"/>
</dbReference>
<feature type="domain" description="Asparaginase/glutaminase C-terminal" evidence="7">
    <location>
        <begin position="210"/>
        <end position="323"/>
    </location>
</feature>
<dbReference type="PANTHER" id="PTHR11707:SF28">
    <property type="entry name" value="60 KDA LYSOPHOSPHOLIPASE"/>
    <property type="match status" value="1"/>
</dbReference>
<dbReference type="GO" id="GO:0003847">
    <property type="term" value="F:1-alkyl-2-acetylglycerophosphocholine esterase activity"/>
    <property type="evidence" value="ECO:0007669"/>
    <property type="project" value="UniProtKB-EC"/>
</dbReference>
<dbReference type="InterPro" id="IPR027474">
    <property type="entry name" value="L-asparaginase_N"/>
</dbReference>
<organism evidence="8 9">
    <name type="scientific">Marinomonas mediterranea (strain ATCC 700492 / JCM 21426 / NBRC 103028 / MMB-1)</name>
    <dbReference type="NCBI Taxonomy" id="717774"/>
    <lineage>
        <taxon>Bacteria</taxon>
        <taxon>Pseudomonadati</taxon>
        <taxon>Pseudomonadota</taxon>
        <taxon>Gammaproteobacteria</taxon>
        <taxon>Oceanospirillales</taxon>
        <taxon>Oceanospirillaceae</taxon>
        <taxon>Marinomonas</taxon>
    </lineage>
</organism>
<dbReference type="RefSeq" id="WP_013660712.1">
    <property type="nucleotide sequence ID" value="NC_015276.1"/>
</dbReference>
<dbReference type="Proteomes" id="UP000001062">
    <property type="component" value="Chromosome"/>
</dbReference>
<sequence>MMNKILIVYTGGTIGMMETDSGLAPSSGLRTRIHHAVGDNLAELPLFDVIELTPLIDSANIAPDHWARIYDTLQDKWNEYDGFVVLHGTDTLSYSASMLSYMFGACNKNIVITGSQIPLGMKRSDGLANLEAAMSVAETPSLGRVTVLFHHYLMEGTRTTKFSSHKFDAFKSFNTTPLAELSITQALPKRALSALVPPKIRDIEFKTEAVGILTLHPGLPSYSYQGFLDDQCKGLILQTYGAGNIADHNKGLLTFLKQMKEQRKTVVNVTQCHHGGTSIGSYAAGSALTELDVLDGKDLTLEAAFTKLHWLLSNNLSYDDIKKDWNKNISYEASF</sequence>
<dbReference type="AlphaFoldDB" id="F2JY71"/>
<dbReference type="GO" id="GO:0006520">
    <property type="term" value="P:amino acid metabolic process"/>
    <property type="evidence" value="ECO:0007669"/>
    <property type="project" value="InterPro"/>
</dbReference>
<evidence type="ECO:0000313" key="9">
    <source>
        <dbReference type="Proteomes" id="UP000001062"/>
    </source>
</evidence>
<dbReference type="InterPro" id="IPR036152">
    <property type="entry name" value="Asp/glu_Ase-like_sf"/>
</dbReference>
<dbReference type="PATRIC" id="fig|717774.3.peg.1602"/>
<comment type="similarity">
    <text evidence="1">Belongs to the asparaginase 1 family.</text>
</comment>
<dbReference type="PIRSF" id="PIRSF500176">
    <property type="entry name" value="L_ASNase"/>
    <property type="match status" value="1"/>
</dbReference>
<dbReference type="PRINTS" id="PR00139">
    <property type="entry name" value="ASNGLNASE"/>
</dbReference>
<accession>F2JY71</accession>
<dbReference type="STRING" id="717774.Marme_1542"/>
<keyword evidence="8" id="KW-0378">Hydrolase</keyword>
<keyword evidence="9" id="KW-1185">Reference proteome</keyword>
<dbReference type="SMART" id="SM00870">
    <property type="entry name" value="Asparaginase"/>
    <property type="match status" value="1"/>
</dbReference>
<feature type="active site" evidence="4">
    <location>
        <position position="13"/>
    </location>
</feature>
<evidence type="ECO:0000256" key="3">
    <source>
        <dbReference type="PIRSR" id="PIRSR001220-2"/>
    </source>
</evidence>
<dbReference type="PANTHER" id="PTHR11707">
    <property type="entry name" value="L-ASPARAGINASE"/>
    <property type="match status" value="1"/>
</dbReference>
<evidence type="ECO:0000259" key="7">
    <source>
        <dbReference type="Pfam" id="PF17763"/>
    </source>
</evidence>
<dbReference type="CDD" id="cd08963">
    <property type="entry name" value="L-asparaginase_I"/>
    <property type="match status" value="1"/>
</dbReference>
<feature type="binding site" evidence="3">
    <location>
        <begin position="89"/>
        <end position="90"/>
    </location>
    <ligand>
        <name>substrate</name>
    </ligand>
</feature>
<evidence type="ECO:0000256" key="2">
    <source>
        <dbReference type="PIRSR" id="PIRSR001220-1"/>
    </source>
</evidence>
<dbReference type="InterPro" id="IPR041725">
    <property type="entry name" value="L-asparaginase_I"/>
</dbReference>
<dbReference type="InterPro" id="IPR027475">
    <property type="entry name" value="Asparaginase/glutaminase_AS2"/>
</dbReference>